<evidence type="ECO:0000313" key="7">
    <source>
        <dbReference type="EMBL" id="BBX16986.1"/>
    </source>
</evidence>
<dbReference type="SUPFAM" id="SSF56645">
    <property type="entry name" value="Acyl-CoA dehydrogenase NM domain-like"/>
    <property type="match status" value="1"/>
</dbReference>
<dbReference type="EMBL" id="AP022563">
    <property type="protein sequence ID" value="BBX16986.1"/>
    <property type="molecule type" value="Genomic_DNA"/>
</dbReference>
<dbReference type="Pfam" id="PF02770">
    <property type="entry name" value="Acyl-CoA_dh_M"/>
    <property type="match status" value="1"/>
</dbReference>
<dbReference type="Gene3D" id="1.10.540.10">
    <property type="entry name" value="Acyl-CoA dehydrogenase/oxidase, N-terminal domain"/>
    <property type="match status" value="1"/>
</dbReference>
<dbReference type="PANTHER" id="PTHR43292:SF3">
    <property type="entry name" value="ACYL-COA DEHYDROGENASE FADE29"/>
    <property type="match status" value="1"/>
</dbReference>
<dbReference type="AlphaFoldDB" id="A0A7I7JYL8"/>
<dbReference type="InterPro" id="IPR009075">
    <property type="entry name" value="AcylCo_DH/oxidase_C"/>
</dbReference>
<dbReference type="GO" id="GO:0050660">
    <property type="term" value="F:flavin adenine dinucleotide binding"/>
    <property type="evidence" value="ECO:0007669"/>
    <property type="project" value="InterPro"/>
</dbReference>
<reference evidence="7 8" key="1">
    <citation type="journal article" date="2019" name="Emerg. Microbes Infect.">
        <title>Comprehensive subspecies identification of 175 nontuberculous mycobacteria species based on 7547 genomic profiles.</title>
        <authorList>
            <person name="Matsumoto Y."/>
            <person name="Kinjo T."/>
            <person name="Motooka D."/>
            <person name="Nabeya D."/>
            <person name="Jung N."/>
            <person name="Uechi K."/>
            <person name="Horii T."/>
            <person name="Iida T."/>
            <person name="Fujita J."/>
            <person name="Nakamura S."/>
        </authorList>
    </citation>
    <scope>NUCLEOTIDE SEQUENCE [LARGE SCALE GENOMIC DNA]</scope>
    <source>
        <strain evidence="7 8">JCM 6396</strain>
    </source>
</reference>
<evidence type="ECO:0000256" key="4">
    <source>
        <dbReference type="ARBA" id="ARBA00022827"/>
    </source>
</evidence>
<accession>A0A7I7JYL8</accession>
<evidence type="ECO:0000256" key="5">
    <source>
        <dbReference type="ARBA" id="ARBA00023002"/>
    </source>
</evidence>
<dbReference type="InterPro" id="IPR036250">
    <property type="entry name" value="AcylCo_DH-like_C"/>
</dbReference>
<dbReference type="Gene3D" id="2.40.110.10">
    <property type="entry name" value="Butyryl-CoA Dehydrogenase, subunit A, domain 2"/>
    <property type="match status" value="1"/>
</dbReference>
<dbReference type="GO" id="GO:0016627">
    <property type="term" value="F:oxidoreductase activity, acting on the CH-CH group of donors"/>
    <property type="evidence" value="ECO:0007669"/>
    <property type="project" value="InterPro"/>
</dbReference>
<name>A0A7I7JYL8_9MYCO</name>
<sequence>MNTAGVIPGPLAEDVTAYRRELRQFLRTEPELDTWRADPAESTEEILQSHARLLALLYSGGWNRYGWPPAMGGLGGSELHRAAFYEELSMADLPIPEQCMTLDTVGPAVVGFAPELAAQLLPGYLRGDEWWGQGFSEPEAGSDLAALRTRGTVDGDRMVINGQKIWTSQAATATRLLCLVRTGTPESRHRGLTIVLVDADCPGITIRPIALASGQRELAEVFFDDVNVPLDRVIGEINGGWAVAMYLMQWERAMYCYASTSRLMRSMQLLRDRMLADDIAGDAETSAFARIYVQLSTAKARGLQSIRRLAAGEKLGPEASVDKLLCGQADKAAYDLVAEVMEQASLVAAPADRRYAHDWSDQWWYSRAATIMGGSAEIQRGIIADHVLALPKD</sequence>
<gene>
    <name evidence="7" type="ORF">MDUV_18460</name>
</gene>
<keyword evidence="3 6" id="KW-0285">Flavoprotein</keyword>
<dbReference type="InterPro" id="IPR009100">
    <property type="entry name" value="AcylCoA_DH/oxidase_NM_dom_sf"/>
</dbReference>
<dbReference type="InterPro" id="IPR006091">
    <property type="entry name" value="Acyl-CoA_Oxase/DH_mid-dom"/>
</dbReference>
<protein>
    <submittedName>
        <fullName evidence="7">Acyl-CoA dehydrogenase</fullName>
    </submittedName>
</protein>
<comment type="cofactor">
    <cofactor evidence="1 6">
        <name>FAD</name>
        <dbReference type="ChEBI" id="CHEBI:57692"/>
    </cofactor>
</comment>
<dbReference type="GO" id="GO:0005886">
    <property type="term" value="C:plasma membrane"/>
    <property type="evidence" value="ECO:0007669"/>
    <property type="project" value="TreeGrafter"/>
</dbReference>
<dbReference type="InterPro" id="IPR037069">
    <property type="entry name" value="AcylCoA_DH/ox_N_sf"/>
</dbReference>
<dbReference type="Pfam" id="PF02771">
    <property type="entry name" value="Acyl-CoA_dh_N"/>
    <property type="match status" value="1"/>
</dbReference>
<dbReference type="SUPFAM" id="SSF47203">
    <property type="entry name" value="Acyl-CoA dehydrogenase C-terminal domain-like"/>
    <property type="match status" value="1"/>
</dbReference>
<dbReference type="Gene3D" id="1.20.140.10">
    <property type="entry name" value="Butyryl-CoA Dehydrogenase, subunit A, domain 3"/>
    <property type="match status" value="1"/>
</dbReference>
<evidence type="ECO:0000256" key="6">
    <source>
        <dbReference type="RuleBase" id="RU362125"/>
    </source>
</evidence>
<keyword evidence="8" id="KW-1185">Reference proteome</keyword>
<organism evidence="7 8">
    <name type="scientific">Mycolicibacterium duvalii</name>
    <dbReference type="NCBI Taxonomy" id="39688"/>
    <lineage>
        <taxon>Bacteria</taxon>
        <taxon>Bacillati</taxon>
        <taxon>Actinomycetota</taxon>
        <taxon>Actinomycetes</taxon>
        <taxon>Mycobacteriales</taxon>
        <taxon>Mycobacteriaceae</taxon>
        <taxon>Mycolicibacterium</taxon>
    </lineage>
</organism>
<dbReference type="RefSeq" id="WP_098004748.1">
    <property type="nucleotide sequence ID" value="NZ_AP022563.1"/>
</dbReference>
<dbReference type="InterPro" id="IPR013786">
    <property type="entry name" value="AcylCoA_DH/ox_N"/>
</dbReference>
<dbReference type="InterPro" id="IPR046373">
    <property type="entry name" value="Acyl-CoA_Oxase/DH_mid-dom_sf"/>
</dbReference>
<dbReference type="InterPro" id="IPR052161">
    <property type="entry name" value="Mycobact_Acyl-CoA_DH"/>
</dbReference>
<evidence type="ECO:0000256" key="3">
    <source>
        <dbReference type="ARBA" id="ARBA00022630"/>
    </source>
</evidence>
<comment type="similarity">
    <text evidence="2 6">Belongs to the acyl-CoA dehydrogenase family.</text>
</comment>
<dbReference type="KEGG" id="mdu:MDUV_18460"/>
<evidence type="ECO:0000256" key="2">
    <source>
        <dbReference type="ARBA" id="ARBA00009347"/>
    </source>
</evidence>
<dbReference type="PANTHER" id="PTHR43292">
    <property type="entry name" value="ACYL-COA DEHYDROGENASE"/>
    <property type="match status" value="1"/>
</dbReference>
<keyword evidence="5 6" id="KW-0560">Oxidoreductase</keyword>
<dbReference type="OrthoDB" id="2431337at2"/>
<evidence type="ECO:0000256" key="1">
    <source>
        <dbReference type="ARBA" id="ARBA00001974"/>
    </source>
</evidence>
<keyword evidence="4 6" id="KW-0274">FAD</keyword>
<dbReference type="Proteomes" id="UP000467006">
    <property type="component" value="Chromosome"/>
</dbReference>
<evidence type="ECO:0000313" key="8">
    <source>
        <dbReference type="Proteomes" id="UP000467006"/>
    </source>
</evidence>
<dbReference type="Pfam" id="PF00441">
    <property type="entry name" value="Acyl-CoA_dh_1"/>
    <property type="match status" value="1"/>
</dbReference>
<proteinExistence type="inferred from homology"/>